<keyword evidence="2" id="KW-1185">Reference proteome</keyword>
<dbReference type="EMBL" id="VUJU01017691">
    <property type="protein sequence ID" value="KAF0682201.1"/>
    <property type="molecule type" value="Genomic_DNA"/>
</dbReference>
<feature type="non-terminal residue" evidence="1">
    <location>
        <position position="334"/>
    </location>
</feature>
<evidence type="ECO:0000313" key="2">
    <source>
        <dbReference type="Proteomes" id="UP000478052"/>
    </source>
</evidence>
<dbReference type="AlphaFoldDB" id="A0A6G0VJM4"/>
<evidence type="ECO:0000313" key="1">
    <source>
        <dbReference type="EMBL" id="KAF0682201.1"/>
    </source>
</evidence>
<dbReference type="Proteomes" id="UP000478052">
    <property type="component" value="Unassembled WGS sequence"/>
</dbReference>
<dbReference type="PANTHER" id="PTHR47331:SF5">
    <property type="entry name" value="RIBONUCLEASE H"/>
    <property type="match status" value="1"/>
</dbReference>
<comment type="caution">
    <text evidence="1">The sequence shown here is derived from an EMBL/GenBank/DDBJ whole genome shotgun (WGS) entry which is preliminary data.</text>
</comment>
<sequence>MHTTTAKLKCYVCNESHAIYRCATFLALSVPERKQKIDQLKICVVCLSKHAENKCKFKGCRKCGDKHNTLLHTTVNDDNNEPTVSTSINAHAAGNVENTHVLLSTAIINIRGKSNEIFCARALLDSGSQSNFITHELAQKLQLARKKVNFAITGIDGATNHAHFSVKTAVQSRTTAYTETLEFLILPKITPNLPVKKIKLANSGIPSYVELADPSYTKPGKIDVLIGAERFFEILKSGKYKSHENGPVFQETELGWVVAGQITDKTTTNVHTFVAQTANKEHVDPLQNQLAKFWKLEEITTTNRLDRDEKLCVEHFENTVKRSGDGKFIIQLPV</sequence>
<dbReference type="OrthoDB" id="6627191at2759"/>
<protein>
    <submittedName>
        <fullName evidence="1">Pro-Pol polyprotein</fullName>
    </submittedName>
</protein>
<dbReference type="PANTHER" id="PTHR47331">
    <property type="entry name" value="PHD-TYPE DOMAIN-CONTAINING PROTEIN"/>
    <property type="match status" value="1"/>
</dbReference>
<dbReference type="InterPro" id="IPR021109">
    <property type="entry name" value="Peptidase_aspartic_dom_sf"/>
</dbReference>
<dbReference type="CDD" id="cd00303">
    <property type="entry name" value="retropepsin_like"/>
    <property type="match status" value="1"/>
</dbReference>
<gene>
    <name evidence="1" type="ORF">FWK35_00038799</name>
</gene>
<name>A0A6G0VJM4_APHCR</name>
<dbReference type="Gene3D" id="2.40.70.10">
    <property type="entry name" value="Acid Proteases"/>
    <property type="match status" value="1"/>
</dbReference>
<proteinExistence type="predicted"/>
<organism evidence="1 2">
    <name type="scientific">Aphis craccivora</name>
    <name type="common">Cowpea aphid</name>
    <dbReference type="NCBI Taxonomy" id="307492"/>
    <lineage>
        <taxon>Eukaryota</taxon>
        <taxon>Metazoa</taxon>
        <taxon>Ecdysozoa</taxon>
        <taxon>Arthropoda</taxon>
        <taxon>Hexapoda</taxon>
        <taxon>Insecta</taxon>
        <taxon>Pterygota</taxon>
        <taxon>Neoptera</taxon>
        <taxon>Paraneoptera</taxon>
        <taxon>Hemiptera</taxon>
        <taxon>Sternorrhyncha</taxon>
        <taxon>Aphidomorpha</taxon>
        <taxon>Aphidoidea</taxon>
        <taxon>Aphididae</taxon>
        <taxon>Aphidini</taxon>
        <taxon>Aphis</taxon>
        <taxon>Aphis</taxon>
    </lineage>
</organism>
<accession>A0A6G0VJM4</accession>
<reference evidence="1 2" key="1">
    <citation type="submission" date="2019-08" db="EMBL/GenBank/DDBJ databases">
        <title>Whole genome of Aphis craccivora.</title>
        <authorList>
            <person name="Voronova N.V."/>
            <person name="Shulinski R.S."/>
            <person name="Bandarenka Y.V."/>
            <person name="Zhorov D.G."/>
            <person name="Warner D."/>
        </authorList>
    </citation>
    <scope>NUCLEOTIDE SEQUENCE [LARGE SCALE GENOMIC DNA]</scope>
    <source>
        <strain evidence="1">180601</strain>
        <tissue evidence="1">Whole Body</tissue>
    </source>
</reference>